<dbReference type="EMBL" id="QEKW01000026">
    <property type="protein sequence ID" value="PVY97086.1"/>
    <property type="molecule type" value="Genomic_DNA"/>
</dbReference>
<dbReference type="InterPro" id="IPR035418">
    <property type="entry name" value="AraC-bd_2"/>
</dbReference>
<dbReference type="InterPro" id="IPR050204">
    <property type="entry name" value="AraC_XylS_family_regulators"/>
</dbReference>
<dbReference type="InterPro" id="IPR018060">
    <property type="entry name" value="HTH_AraC"/>
</dbReference>
<evidence type="ECO:0000259" key="4">
    <source>
        <dbReference type="PROSITE" id="PS01124"/>
    </source>
</evidence>
<dbReference type="PRINTS" id="PR00032">
    <property type="entry name" value="HTHARAC"/>
</dbReference>
<dbReference type="GO" id="GO:0003700">
    <property type="term" value="F:DNA-binding transcription factor activity"/>
    <property type="evidence" value="ECO:0007669"/>
    <property type="project" value="InterPro"/>
</dbReference>
<evidence type="ECO:0000313" key="5">
    <source>
        <dbReference type="EMBL" id="PVY97086.1"/>
    </source>
</evidence>
<evidence type="ECO:0000256" key="3">
    <source>
        <dbReference type="ARBA" id="ARBA00023163"/>
    </source>
</evidence>
<keyword evidence="3" id="KW-0804">Transcription</keyword>
<feature type="domain" description="HTH araC/xylS-type" evidence="4">
    <location>
        <begin position="210"/>
        <end position="311"/>
    </location>
</feature>
<dbReference type="SUPFAM" id="SSF46689">
    <property type="entry name" value="Homeodomain-like"/>
    <property type="match status" value="1"/>
</dbReference>
<dbReference type="InterPro" id="IPR020449">
    <property type="entry name" value="Tscrpt_reg_AraC-type_HTH"/>
</dbReference>
<dbReference type="RefSeq" id="WP_116711192.1">
    <property type="nucleotide sequence ID" value="NZ_QEKW01000026.1"/>
</dbReference>
<keyword evidence="1" id="KW-0805">Transcription regulation</keyword>
<dbReference type="Proteomes" id="UP000245639">
    <property type="component" value="Unassembled WGS sequence"/>
</dbReference>
<dbReference type="Pfam" id="PF14525">
    <property type="entry name" value="AraC_binding_2"/>
    <property type="match status" value="1"/>
</dbReference>
<dbReference type="GO" id="GO:0043565">
    <property type="term" value="F:sequence-specific DNA binding"/>
    <property type="evidence" value="ECO:0007669"/>
    <property type="project" value="InterPro"/>
</dbReference>
<evidence type="ECO:0000256" key="2">
    <source>
        <dbReference type="ARBA" id="ARBA00023125"/>
    </source>
</evidence>
<proteinExistence type="predicted"/>
<comment type="caution">
    <text evidence="5">The sequence shown here is derived from an EMBL/GenBank/DDBJ whole genome shotgun (WGS) entry which is preliminary data.</text>
</comment>
<dbReference type="PROSITE" id="PS00041">
    <property type="entry name" value="HTH_ARAC_FAMILY_1"/>
    <property type="match status" value="1"/>
</dbReference>
<keyword evidence="2 5" id="KW-0238">DNA-binding</keyword>
<keyword evidence="6" id="KW-1185">Reference proteome</keyword>
<dbReference type="InterPro" id="IPR018062">
    <property type="entry name" value="HTH_AraC-typ_CS"/>
</dbReference>
<gene>
    <name evidence="5" type="ORF">C8D89_12634</name>
</gene>
<dbReference type="SMART" id="SM00342">
    <property type="entry name" value="HTH_ARAC"/>
    <property type="match status" value="1"/>
</dbReference>
<dbReference type="Pfam" id="PF12833">
    <property type="entry name" value="HTH_18"/>
    <property type="match status" value="1"/>
</dbReference>
<organism evidence="5 6">
    <name type="scientific">Actinomycetospora cinnamomea</name>
    <dbReference type="NCBI Taxonomy" id="663609"/>
    <lineage>
        <taxon>Bacteria</taxon>
        <taxon>Bacillati</taxon>
        <taxon>Actinomycetota</taxon>
        <taxon>Actinomycetes</taxon>
        <taxon>Pseudonocardiales</taxon>
        <taxon>Pseudonocardiaceae</taxon>
        <taxon>Actinomycetospora</taxon>
    </lineage>
</organism>
<sequence>MLLLDSRDAPDAERAELVTTVMAEASNATVTLAPHPVLHARMELWQLGRMHLFRSASSGMSMSRDARRARRDETPIVALAVQERSTARHEQFGHRQHVAPGRLMMVDLTAPFAFSWATSGASRALQVPLDALALPPEVVRAASPRLAASPLAGLVGRHVVDLFREADRVAASSRAAAVGSASIDLVRALLASTADGEPVAGSVRRETLRARVDEYVRQHLRHPDLGPEEIAAAHSISRRQLFELFARTGTSLEQTIIERRLGGAHDELGSPGSRHKSIATIAHEWGFRDAAHFSRRFRRAFGTTPREHRAAADARQDGR</sequence>
<evidence type="ECO:0000256" key="1">
    <source>
        <dbReference type="ARBA" id="ARBA00023015"/>
    </source>
</evidence>
<evidence type="ECO:0000313" key="6">
    <source>
        <dbReference type="Proteomes" id="UP000245639"/>
    </source>
</evidence>
<dbReference type="PANTHER" id="PTHR46796">
    <property type="entry name" value="HTH-TYPE TRANSCRIPTIONAL ACTIVATOR RHAS-RELATED"/>
    <property type="match status" value="1"/>
</dbReference>
<dbReference type="PROSITE" id="PS01124">
    <property type="entry name" value="HTH_ARAC_FAMILY_2"/>
    <property type="match status" value="1"/>
</dbReference>
<dbReference type="AlphaFoldDB" id="A0A2U1EAV2"/>
<protein>
    <submittedName>
        <fullName evidence="5">AraC-like DNA-binding protein</fullName>
    </submittedName>
</protein>
<dbReference type="InterPro" id="IPR009057">
    <property type="entry name" value="Homeodomain-like_sf"/>
</dbReference>
<dbReference type="Gene3D" id="1.10.10.60">
    <property type="entry name" value="Homeodomain-like"/>
    <property type="match status" value="1"/>
</dbReference>
<dbReference type="PANTHER" id="PTHR46796:SF6">
    <property type="entry name" value="ARAC SUBFAMILY"/>
    <property type="match status" value="1"/>
</dbReference>
<accession>A0A2U1EAV2</accession>
<name>A0A2U1EAV2_9PSEU</name>
<dbReference type="OrthoDB" id="9799345at2"/>
<reference evidence="5 6" key="1">
    <citation type="submission" date="2018-04" db="EMBL/GenBank/DDBJ databases">
        <title>Genomic Encyclopedia of Type Strains, Phase IV (KMG-IV): sequencing the most valuable type-strain genomes for metagenomic binning, comparative biology and taxonomic classification.</title>
        <authorList>
            <person name="Goeker M."/>
        </authorList>
    </citation>
    <scope>NUCLEOTIDE SEQUENCE [LARGE SCALE GENOMIC DNA]</scope>
    <source>
        <strain evidence="5 6">DSM 45771</strain>
    </source>
</reference>